<dbReference type="Pfam" id="PF07385">
    <property type="entry name" value="Lyx_isomer"/>
    <property type="match status" value="1"/>
</dbReference>
<dbReference type="RefSeq" id="WP_193736380.1">
    <property type="nucleotide sequence ID" value="NZ_CP063304.1"/>
</dbReference>
<keyword evidence="5" id="KW-0119">Carbohydrate metabolism</keyword>
<dbReference type="InterPro" id="IPR047581">
    <property type="entry name" value="EcSI_cupin"/>
</dbReference>
<evidence type="ECO:0000256" key="6">
    <source>
        <dbReference type="ARBA" id="ARBA00044907"/>
    </source>
</evidence>
<evidence type="ECO:0000256" key="1">
    <source>
        <dbReference type="ARBA" id="ARBA00001936"/>
    </source>
</evidence>
<evidence type="ECO:0000313" key="10">
    <source>
        <dbReference type="Proteomes" id="UP000593601"/>
    </source>
</evidence>
<dbReference type="KEGG" id="bliq:INP51_03665"/>
<evidence type="ECO:0000256" key="8">
    <source>
        <dbReference type="ARBA" id="ARBA00044972"/>
    </source>
</evidence>
<dbReference type="Gene3D" id="2.60.120.10">
    <property type="entry name" value="Jelly Rolls"/>
    <property type="match status" value="1"/>
</dbReference>
<evidence type="ECO:0000313" key="9">
    <source>
        <dbReference type="EMBL" id="QOV20060.1"/>
    </source>
</evidence>
<dbReference type="EMBL" id="CP063304">
    <property type="protein sequence ID" value="QOV20060.1"/>
    <property type="molecule type" value="Genomic_DNA"/>
</dbReference>
<comment type="similarity">
    <text evidence="7">Belongs to the D-lyxose ketol-isomerase family.</text>
</comment>
<dbReference type="GO" id="GO:0046872">
    <property type="term" value="F:metal ion binding"/>
    <property type="evidence" value="ECO:0007669"/>
    <property type="project" value="UniProtKB-KW"/>
</dbReference>
<dbReference type="CDD" id="cd20309">
    <property type="entry name" value="cupin_EcSI"/>
    <property type="match status" value="1"/>
</dbReference>
<comment type="cofactor">
    <cofactor evidence="1">
        <name>Mn(2+)</name>
        <dbReference type="ChEBI" id="CHEBI:29035"/>
    </cofactor>
</comment>
<dbReference type="EC" id="5.3.1.15" evidence="8"/>
<gene>
    <name evidence="9" type="ORF">INP51_03665</name>
</gene>
<dbReference type="GO" id="GO:0047828">
    <property type="term" value="F:D-lyxose ketol-isomerase activity"/>
    <property type="evidence" value="ECO:0007669"/>
    <property type="project" value="UniProtKB-EC"/>
</dbReference>
<evidence type="ECO:0000256" key="2">
    <source>
        <dbReference type="ARBA" id="ARBA00022723"/>
    </source>
</evidence>
<dbReference type="InterPro" id="IPR011051">
    <property type="entry name" value="RmlC_Cupin_sf"/>
</dbReference>
<protein>
    <recommendedName>
        <fullName evidence="8">D-lyxose ketol-isomerase</fullName>
        <ecNumber evidence="8">5.3.1.15</ecNumber>
    </recommendedName>
</protein>
<evidence type="ECO:0000256" key="3">
    <source>
        <dbReference type="ARBA" id="ARBA00023211"/>
    </source>
</evidence>
<name>A0A7M2RL41_9FIRM</name>
<accession>A0A7M2RL41</accession>
<evidence type="ECO:0000256" key="5">
    <source>
        <dbReference type="ARBA" id="ARBA00023277"/>
    </source>
</evidence>
<dbReference type="InterPro" id="IPR010864">
    <property type="entry name" value="D-lyxose_isomer"/>
</dbReference>
<proteinExistence type="inferred from homology"/>
<reference evidence="9 10" key="1">
    <citation type="submission" date="2020-10" db="EMBL/GenBank/DDBJ databases">
        <title>Blautia liquoris sp.nov., isolated from the mud in a fermentation cellar used for the production of Chinese strong-flavoured liquor.</title>
        <authorList>
            <person name="Lu L."/>
        </authorList>
    </citation>
    <scope>NUCLEOTIDE SEQUENCE [LARGE SCALE GENOMIC DNA]</scope>
    <source>
        <strain evidence="9 10">LZLJ-3</strain>
    </source>
</reference>
<keyword evidence="2" id="KW-0479">Metal-binding</keyword>
<comment type="catalytic activity">
    <reaction evidence="6">
        <text>D-lyxose = D-xylulose</text>
        <dbReference type="Rhea" id="RHEA:14201"/>
        <dbReference type="ChEBI" id="CHEBI:16789"/>
        <dbReference type="ChEBI" id="CHEBI:17140"/>
        <dbReference type="EC" id="5.3.1.15"/>
    </reaction>
</comment>
<evidence type="ECO:0000256" key="4">
    <source>
        <dbReference type="ARBA" id="ARBA00023235"/>
    </source>
</evidence>
<dbReference type="Proteomes" id="UP000593601">
    <property type="component" value="Chromosome"/>
</dbReference>
<keyword evidence="3" id="KW-0464">Manganese</keyword>
<organism evidence="9 10">
    <name type="scientific">Blautia liquoris</name>
    <dbReference type="NCBI Taxonomy" id="2779518"/>
    <lineage>
        <taxon>Bacteria</taxon>
        <taxon>Bacillati</taxon>
        <taxon>Bacillota</taxon>
        <taxon>Clostridia</taxon>
        <taxon>Lachnospirales</taxon>
        <taxon>Lachnospiraceae</taxon>
        <taxon>Blautia</taxon>
    </lineage>
</organism>
<dbReference type="InterPro" id="IPR014710">
    <property type="entry name" value="RmlC-like_jellyroll"/>
</dbReference>
<evidence type="ECO:0000256" key="7">
    <source>
        <dbReference type="ARBA" id="ARBA00044951"/>
    </source>
</evidence>
<keyword evidence="4 9" id="KW-0413">Isomerase</keyword>
<sequence>MKRSKINACIKDMERLVRENGFHLPPFCSWTPKEWEDKGHEYDEIRDNMLGWDITDYGLEDWDKVGFALITLRNGNQNNPKYKKVYAEKLLMLKEGQHSPMHFHWKKSEDIINRGGGTMIIHVYNDDGNEELADTDVCVNSDGRSYYVPAGTGVELKPGQSITLWPHQYHDFDVKPGTGDVLIGEVSMCNDDNTDNRFNPPVGRFPKIEEDEEPYRLLCFEYPKARE</sequence>
<dbReference type="SUPFAM" id="SSF51182">
    <property type="entry name" value="RmlC-like cupins"/>
    <property type="match status" value="1"/>
</dbReference>
<dbReference type="AlphaFoldDB" id="A0A7M2RL41"/>
<keyword evidence="10" id="KW-1185">Reference proteome</keyword>